<evidence type="ECO:0000256" key="1">
    <source>
        <dbReference type="SAM" id="MobiDB-lite"/>
    </source>
</evidence>
<evidence type="ECO:0000313" key="2">
    <source>
        <dbReference type="EMBL" id="JAD62123.1"/>
    </source>
</evidence>
<accession>A0A0A9BJ37</accession>
<dbReference type="EMBL" id="GBRH01235772">
    <property type="protein sequence ID" value="JAD62123.1"/>
    <property type="molecule type" value="Transcribed_RNA"/>
</dbReference>
<reference evidence="2" key="1">
    <citation type="submission" date="2014-09" db="EMBL/GenBank/DDBJ databases">
        <authorList>
            <person name="Magalhaes I.L.F."/>
            <person name="Oliveira U."/>
            <person name="Santos F.R."/>
            <person name="Vidigal T.H.D.A."/>
            <person name="Brescovit A.D."/>
            <person name="Santos A.J."/>
        </authorList>
    </citation>
    <scope>NUCLEOTIDE SEQUENCE</scope>
    <source>
        <tissue evidence="2">Shoot tissue taken approximately 20 cm above the soil surface</tissue>
    </source>
</reference>
<dbReference type="AlphaFoldDB" id="A0A0A9BJ37"/>
<sequence>MMGRRCALNATRGSPPTPRRAQRPERAASTPPPTRWARAGARP</sequence>
<name>A0A0A9BJ37_ARUDO</name>
<feature type="region of interest" description="Disordered" evidence="1">
    <location>
        <begin position="1"/>
        <end position="43"/>
    </location>
</feature>
<organism evidence="2">
    <name type="scientific">Arundo donax</name>
    <name type="common">Giant reed</name>
    <name type="synonym">Donax arundinaceus</name>
    <dbReference type="NCBI Taxonomy" id="35708"/>
    <lineage>
        <taxon>Eukaryota</taxon>
        <taxon>Viridiplantae</taxon>
        <taxon>Streptophyta</taxon>
        <taxon>Embryophyta</taxon>
        <taxon>Tracheophyta</taxon>
        <taxon>Spermatophyta</taxon>
        <taxon>Magnoliopsida</taxon>
        <taxon>Liliopsida</taxon>
        <taxon>Poales</taxon>
        <taxon>Poaceae</taxon>
        <taxon>PACMAD clade</taxon>
        <taxon>Arundinoideae</taxon>
        <taxon>Arundineae</taxon>
        <taxon>Arundo</taxon>
    </lineage>
</organism>
<proteinExistence type="predicted"/>
<reference evidence="2" key="2">
    <citation type="journal article" date="2015" name="Data Brief">
        <title>Shoot transcriptome of the giant reed, Arundo donax.</title>
        <authorList>
            <person name="Barrero R.A."/>
            <person name="Guerrero F.D."/>
            <person name="Moolhuijzen P."/>
            <person name="Goolsby J.A."/>
            <person name="Tidwell J."/>
            <person name="Bellgard S.E."/>
            <person name="Bellgard M.I."/>
        </authorList>
    </citation>
    <scope>NUCLEOTIDE SEQUENCE</scope>
    <source>
        <tissue evidence="2">Shoot tissue taken approximately 20 cm above the soil surface</tissue>
    </source>
</reference>
<protein>
    <submittedName>
        <fullName evidence="2">Uncharacterized protein</fullName>
    </submittedName>
</protein>